<comment type="caution">
    <text evidence="2">The sequence shown here is derived from an EMBL/GenBank/DDBJ whole genome shotgun (WGS) entry which is preliminary data.</text>
</comment>
<keyword evidence="3" id="KW-1185">Reference proteome</keyword>
<reference evidence="2 3" key="1">
    <citation type="submission" date="2021-03" db="EMBL/GenBank/DDBJ databases">
        <title>Muricauda lutimaris sp. nov. and Muricauda ruestringensis sp. nov, two marine members of the Flavobacteriaceae isolated from deep sea sediments of Western Pacific.</title>
        <authorList>
            <person name="Zhao S."/>
            <person name="Liu R."/>
        </authorList>
    </citation>
    <scope>NUCLEOTIDE SEQUENCE [LARGE SCALE GENOMIC DNA]</scope>
    <source>
        <strain evidence="2 3">BC31-1-A7</strain>
    </source>
</reference>
<dbReference type="RefSeq" id="WP_207032682.1">
    <property type="nucleotide sequence ID" value="NZ_JAFLNL010000003.1"/>
</dbReference>
<dbReference type="Pfam" id="PF07143">
    <property type="entry name" value="CrtC"/>
    <property type="match status" value="1"/>
</dbReference>
<dbReference type="InterPro" id="IPR053112">
    <property type="entry name" value="Fungal_Dehydratase/Hydratase"/>
</dbReference>
<evidence type="ECO:0000313" key="3">
    <source>
        <dbReference type="Proteomes" id="UP000664044"/>
    </source>
</evidence>
<dbReference type="InterPro" id="IPR010791">
    <property type="entry name" value="AttH_dom"/>
</dbReference>
<accession>A0ABS3G3M1</accession>
<dbReference type="Pfam" id="PF17186">
    <property type="entry name" value="Lipocalin_9"/>
    <property type="match status" value="1"/>
</dbReference>
<dbReference type="Proteomes" id="UP000664044">
    <property type="component" value="Unassembled WGS sequence"/>
</dbReference>
<dbReference type="SUPFAM" id="SSF159245">
    <property type="entry name" value="AttH-like"/>
    <property type="match status" value="1"/>
</dbReference>
<sequence length="337" mass="38351">MKTGSKKLSIPHLIDAERDLAFKPDMGTNSFFAIADVETEEGRKFNILIHQLEVPAPAGVPRKFLSIFNVFDIDNGTFKSDEIIHSEEEVKYETDCMFIEMPNSKISGDLHAIKASANFDWGSVELDMQFPGEVIYNGGTGVFDFVGNIPTGQYSVTKGLGSGTLNFNGETHKVFGKTWYDRQWFWRHDFFGNKEKPMKGTFQEQDMYWTWMNLTLDNGDVLGLWDIYLYGKLSSWVTMAEPDCSHIVANVEPLAESASEFWISPMGQRYPTNWVIKIPELEAELIVRAIKKEQEVPSDILPKYEGLCNITGTFRGKPVTGYNLVEMVGNWNKDRMF</sequence>
<dbReference type="InterPro" id="IPR023374">
    <property type="entry name" value="AttH-like_dom_sf"/>
</dbReference>
<organism evidence="2 3">
    <name type="scientific">Flagellimonas aurea</name>
    <dbReference type="NCBI Taxonomy" id="2915619"/>
    <lineage>
        <taxon>Bacteria</taxon>
        <taxon>Pseudomonadati</taxon>
        <taxon>Bacteroidota</taxon>
        <taxon>Flavobacteriia</taxon>
        <taxon>Flavobacteriales</taxon>
        <taxon>Flavobacteriaceae</taxon>
        <taxon>Flagellimonas</taxon>
    </lineage>
</organism>
<dbReference type="PANTHER" id="PTHR40617:SF1">
    <property type="entry name" value="ATTH DOMAIN-CONTAINING PROTEIN-RELATED"/>
    <property type="match status" value="1"/>
</dbReference>
<dbReference type="Gene3D" id="2.40.370.10">
    <property type="entry name" value="AttH-like domain"/>
    <property type="match status" value="2"/>
</dbReference>
<proteinExistence type="predicted"/>
<evidence type="ECO:0000313" key="2">
    <source>
        <dbReference type="EMBL" id="MBO0353893.1"/>
    </source>
</evidence>
<gene>
    <name evidence="2" type="ORF">J0656_07680</name>
</gene>
<name>A0ABS3G3M1_9FLAO</name>
<feature type="domain" description="AttH" evidence="1">
    <location>
        <begin position="37"/>
        <end position="184"/>
    </location>
</feature>
<dbReference type="PANTHER" id="PTHR40617">
    <property type="entry name" value="TERPENE CYCLASE ASQC"/>
    <property type="match status" value="1"/>
</dbReference>
<dbReference type="EMBL" id="JAFLNL010000003">
    <property type="protein sequence ID" value="MBO0353893.1"/>
    <property type="molecule type" value="Genomic_DNA"/>
</dbReference>
<evidence type="ECO:0000259" key="1">
    <source>
        <dbReference type="Pfam" id="PF07143"/>
    </source>
</evidence>
<protein>
    <recommendedName>
        <fullName evidence="1">AttH domain-containing protein</fullName>
    </recommendedName>
</protein>